<organism evidence="1 2">
    <name type="scientific">candidate division MSBL1 archaeon SCGC-AAA259M10</name>
    <dbReference type="NCBI Taxonomy" id="1698270"/>
    <lineage>
        <taxon>Archaea</taxon>
        <taxon>Methanobacteriati</taxon>
        <taxon>Methanobacteriota</taxon>
        <taxon>candidate division MSBL1</taxon>
    </lineage>
</organism>
<protein>
    <submittedName>
        <fullName evidence="1">Transposase</fullName>
    </submittedName>
</protein>
<dbReference type="EMBL" id="LHXU01000015">
    <property type="protein sequence ID" value="KXB00262.1"/>
    <property type="molecule type" value="Genomic_DNA"/>
</dbReference>
<dbReference type="AlphaFoldDB" id="A0A133V1F1"/>
<name>A0A133V1F1_9EURY</name>
<reference evidence="1 2" key="1">
    <citation type="journal article" date="2016" name="Sci. Rep.">
        <title>Metabolic traits of an uncultured archaeal lineage -MSBL1- from brine pools of the Red Sea.</title>
        <authorList>
            <person name="Mwirichia R."/>
            <person name="Alam I."/>
            <person name="Rashid M."/>
            <person name="Vinu M."/>
            <person name="Ba-Alawi W."/>
            <person name="Anthony Kamau A."/>
            <person name="Kamanda Ngugi D."/>
            <person name="Goker M."/>
            <person name="Klenk H.P."/>
            <person name="Bajic V."/>
            <person name="Stingl U."/>
        </authorList>
    </citation>
    <scope>NUCLEOTIDE SEQUENCE [LARGE SCALE GENOMIC DNA]</scope>
    <source>
        <strain evidence="1">SCGC-AAA259M10</strain>
    </source>
</reference>
<evidence type="ECO:0000313" key="1">
    <source>
        <dbReference type="EMBL" id="KXB00262.1"/>
    </source>
</evidence>
<dbReference type="Proteomes" id="UP000070341">
    <property type="component" value="Unassembled WGS sequence"/>
</dbReference>
<evidence type="ECO:0000313" key="2">
    <source>
        <dbReference type="Proteomes" id="UP000070341"/>
    </source>
</evidence>
<keyword evidence="2" id="KW-1185">Reference proteome</keyword>
<sequence>MCETKNNMNLTKTVVLKLKETDDSIQETMERYTEGMNFASKVVYENGEPLSANRLQKLTYKHLRENLDLPSQMSCNVARQVSGTYKAL</sequence>
<gene>
    <name evidence="1" type="ORF">AKJ40_01620</name>
</gene>
<feature type="non-terminal residue" evidence="1">
    <location>
        <position position="88"/>
    </location>
</feature>
<comment type="caution">
    <text evidence="1">The sequence shown here is derived from an EMBL/GenBank/DDBJ whole genome shotgun (WGS) entry which is preliminary data.</text>
</comment>
<proteinExistence type="predicted"/>
<accession>A0A133V1F1</accession>